<sequence>MLKNPNRTTRGGVLESTKNVTIANGEHLSDCIELCVSRATWAWKEGVYRKWVGVMMMFLQRLDCIPYVCLSRKGRLKSVMSFLVNELGFEASHVARCSVVLSLSFGKQIVPRGSVVLVLKSKGMVKVSLGGIFKCDEKLFLDKFIYGHDEKQTEELLKLYKDKMTLAG</sequence>
<organism evidence="4 5">
    <name type="scientific">Glycine soja</name>
    <name type="common">Wild soybean</name>
    <dbReference type="NCBI Taxonomy" id="3848"/>
    <lineage>
        <taxon>Eukaryota</taxon>
        <taxon>Viridiplantae</taxon>
        <taxon>Streptophyta</taxon>
        <taxon>Embryophyta</taxon>
        <taxon>Tracheophyta</taxon>
        <taxon>Spermatophyta</taxon>
        <taxon>Magnoliopsida</taxon>
        <taxon>eudicotyledons</taxon>
        <taxon>Gunneridae</taxon>
        <taxon>Pentapetalae</taxon>
        <taxon>rosids</taxon>
        <taxon>fabids</taxon>
        <taxon>Fabales</taxon>
        <taxon>Fabaceae</taxon>
        <taxon>Papilionoideae</taxon>
        <taxon>50 kb inversion clade</taxon>
        <taxon>NPAAA clade</taxon>
        <taxon>indigoferoid/millettioid clade</taxon>
        <taxon>Phaseoleae</taxon>
        <taxon>Glycine</taxon>
        <taxon>Glycine subgen. Soja</taxon>
    </lineage>
</organism>
<dbReference type="PANTHER" id="PTHR13068">
    <property type="entry name" value="CGI-12 PROTEIN-RELATED"/>
    <property type="match status" value="1"/>
</dbReference>
<evidence type="ECO:0000256" key="3">
    <source>
        <dbReference type="ARBA" id="ARBA00022946"/>
    </source>
</evidence>
<proteinExistence type="inferred from homology"/>
<dbReference type="EMBL" id="QZWG01000009">
    <property type="protein sequence ID" value="RZB90618.1"/>
    <property type="molecule type" value="Genomic_DNA"/>
</dbReference>
<comment type="caution">
    <text evidence="4">The sequence shown here is derived from an EMBL/GenBank/DDBJ whole genome shotgun (WGS) entry which is preliminary data.</text>
</comment>
<comment type="similarity">
    <text evidence="1">Belongs to the mTERF family.</text>
</comment>
<dbReference type="Gene3D" id="1.25.70.10">
    <property type="entry name" value="Transcription termination factor 3, mitochondrial"/>
    <property type="match status" value="1"/>
</dbReference>
<dbReference type="InterPro" id="IPR038538">
    <property type="entry name" value="MTERF_sf"/>
</dbReference>
<gene>
    <name evidence="4" type="ORF">D0Y65_023194</name>
</gene>
<dbReference type="Pfam" id="PF02536">
    <property type="entry name" value="mTERF"/>
    <property type="match status" value="1"/>
</dbReference>
<dbReference type="GO" id="GO:0003676">
    <property type="term" value="F:nucleic acid binding"/>
    <property type="evidence" value="ECO:0007669"/>
    <property type="project" value="InterPro"/>
</dbReference>
<protein>
    <submittedName>
        <fullName evidence="4">Uncharacterized protein</fullName>
    </submittedName>
</protein>
<keyword evidence="2" id="KW-0804">Transcription</keyword>
<evidence type="ECO:0000256" key="2">
    <source>
        <dbReference type="ARBA" id="ARBA00022472"/>
    </source>
</evidence>
<keyword evidence="3" id="KW-0809">Transit peptide</keyword>
<keyword evidence="5" id="KW-1185">Reference proteome</keyword>
<dbReference type="AlphaFoldDB" id="A0A445IWZ4"/>
<dbReference type="PANTHER" id="PTHR13068:SF211">
    <property type="match status" value="1"/>
</dbReference>
<reference evidence="4 5" key="1">
    <citation type="submission" date="2018-09" db="EMBL/GenBank/DDBJ databases">
        <title>A high-quality reference genome of wild soybean provides a powerful tool to mine soybean genomes.</title>
        <authorList>
            <person name="Xie M."/>
            <person name="Chung C.Y.L."/>
            <person name="Li M.-W."/>
            <person name="Wong F.-L."/>
            <person name="Chan T.-F."/>
            <person name="Lam H.-M."/>
        </authorList>
    </citation>
    <scope>NUCLEOTIDE SEQUENCE [LARGE SCALE GENOMIC DNA]</scope>
    <source>
        <strain evidence="5">cv. W05</strain>
        <tissue evidence="4">Hypocotyl of etiolated seedlings</tissue>
    </source>
</reference>
<dbReference type="InterPro" id="IPR003690">
    <property type="entry name" value="MTERF"/>
</dbReference>
<keyword evidence="2" id="KW-0806">Transcription termination</keyword>
<evidence type="ECO:0000313" key="5">
    <source>
        <dbReference type="Proteomes" id="UP000289340"/>
    </source>
</evidence>
<name>A0A445IWZ4_GLYSO</name>
<evidence type="ECO:0000256" key="1">
    <source>
        <dbReference type="ARBA" id="ARBA00007692"/>
    </source>
</evidence>
<dbReference type="GO" id="GO:0006353">
    <property type="term" value="P:DNA-templated transcription termination"/>
    <property type="evidence" value="ECO:0007669"/>
    <property type="project" value="UniProtKB-KW"/>
</dbReference>
<accession>A0A445IWZ4</accession>
<keyword evidence="2" id="KW-0805">Transcription regulation</keyword>
<evidence type="ECO:0000313" key="4">
    <source>
        <dbReference type="EMBL" id="RZB90618.1"/>
    </source>
</evidence>
<dbReference type="Proteomes" id="UP000289340">
    <property type="component" value="Chromosome 9"/>
</dbReference>